<evidence type="ECO:0000313" key="2">
    <source>
        <dbReference type="EMBL" id="GHI53167.1"/>
    </source>
</evidence>
<gene>
    <name evidence="2" type="ORF">Srubr_30130</name>
</gene>
<feature type="compositionally biased region" description="Basic residues" evidence="1">
    <location>
        <begin position="128"/>
        <end position="137"/>
    </location>
</feature>
<dbReference type="EMBL" id="BNEA01000015">
    <property type="protein sequence ID" value="GHI53167.1"/>
    <property type="molecule type" value="Genomic_DNA"/>
</dbReference>
<proteinExistence type="predicted"/>
<organism evidence="2 3">
    <name type="scientific">Streptomyces rubradiris</name>
    <name type="common">Streptomyces achromogenes subsp. rubradiris</name>
    <dbReference type="NCBI Taxonomy" id="285531"/>
    <lineage>
        <taxon>Bacteria</taxon>
        <taxon>Bacillati</taxon>
        <taxon>Actinomycetota</taxon>
        <taxon>Actinomycetes</taxon>
        <taxon>Kitasatosporales</taxon>
        <taxon>Streptomycetaceae</taxon>
        <taxon>Streptomyces</taxon>
    </lineage>
</organism>
<comment type="caution">
    <text evidence="2">The sequence shown here is derived from an EMBL/GenBank/DDBJ whole genome shotgun (WGS) entry which is preliminary data.</text>
</comment>
<keyword evidence="3" id="KW-1185">Reference proteome</keyword>
<dbReference type="Proteomes" id="UP000646738">
    <property type="component" value="Unassembled WGS sequence"/>
</dbReference>
<feature type="region of interest" description="Disordered" evidence="1">
    <location>
        <begin position="1"/>
        <end position="137"/>
    </location>
</feature>
<evidence type="ECO:0000313" key="3">
    <source>
        <dbReference type="Proteomes" id="UP000646738"/>
    </source>
</evidence>
<feature type="compositionally biased region" description="Basic and acidic residues" evidence="1">
    <location>
        <begin position="88"/>
        <end position="104"/>
    </location>
</feature>
<accession>A0ABQ3RBD4</accession>
<sequence length="137" mass="14081">MNAKPGQAAATGSSRWASPWASTRPAAGGAKRVPTSRVSVLNGEGGSGGVGELDQAVDAGAGGQRRLTPGWPVRLRRGRGGQGAGKARARDDPHAVGRDVDHRSSGSAHSTDQVGCRLPRCGPFRQASARRAHLTAR</sequence>
<evidence type="ECO:0000256" key="1">
    <source>
        <dbReference type="SAM" id="MobiDB-lite"/>
    </source>
</evidence>
<name>A0ABQ3RBD4_STRRR</name>
<reference evidence="3" key="1">
    <citation type="submission" date="2023-07" db="EMBL/GenBank/DDBJ databases">
        <title>Whole genome shotgun sequence of Streptomyces achromogenes subsp. rubradiris NBRC 14000.</title>
        <authorList>
            <person name="Komaki H."/>
            <person name="Tamura T."/>
        </authorList>
    </citation>
    <scope>NUCLEOTIDE SEQUENCE [LARGE SCALE GENOMIC DNA]</scope>
    <source>
        <strain evidence="3">NBRC 14000</strain>
    </source>
</reference>
<protein>
    <submittedName>
        <fullName evidence="2">Uncharacterized protein</fullName>
    </submittedName>
</protein>